<dbReference type="EMBL" id="JAHHHV010000035">
    <property type="protein sequence ID" value="MBW4465222.1"/>
    <property type="molecule type" value="Genomic_DNA"/>
</dbReference>
<gene>
    <name evidence="1" type="ORF">KME07_07250</name>
</gene>
<proteinExistence type="predicted"/>
<dbReference type="AlphaFoldDB" id="A0A951P9H9"/>
<dbReference type="Proteomes" id="UP000707356">
    <property type="component" value="Unassembled WGS sequence"/>
</dbReference>
<name>A0A951P9H9_9CYAN</name>
<protein>
    <submittedName>
        <fullName evidence="1">Uncharacterized protein</fullName>
    </submittedName>
</protein>
<reference evidence="1" key="2">
    <citation type="journal article" date="2022" name="Microbiol. Resour. Announc.">
        <title>Metagenome Sequencing to Explore Phylogenomics of Terrestrial Cyanobacteria.</title>
        <authorList>
            <person name="Ward R.D."/>
            <person name="Stajich J.E."/>
            <person name="Johansen J.R."/>
            <person name="Huntemann M."/>
            <person name="Clum A."/>
            <person name="Foster B."/>
            <person name="Foster B."/>
            <person name="Roux S."/>
            <person name="Palaniappan K."/>
            <person name="Varghese N."/>
            <person name="Mukherjee S."/>
            <person name="Reddy T.B.K."/>
            <person name="Daum C."/>
            <person name="Copeland A."/>
            <person name="Chen I.A."/>
            <person name="Ivanova N.N."/>
            <person name="Kyrpides N.C."/>
            <person name="Shapiro N."/>
            <person name="Eloe-Fadrosh E.A."/>
            <person name="Pietrasiak N."/>
        </authorList>
    </citation>
    <scope>NUCLEOTIDE SEQUENCE</scope>
    <source>
        <strain evidence="1">GSE-TBD4-15B</strain>
    </source>
</reference>
<evidence type="ECO:0000313" key="2">
    <source>
        <dbReference type="Proteomes" id="UP000707356"/>
    </source>
</evidence>
<organism evidence="1 2">
    <name type="scientific">Pegethrix bostrychoides GSE-TBD4-15B</name>
    <dbReference type="NCBI Taxonomy" id="2839662"/>
    <lineage>
        <taxon>Bacteria</taxon>
        <taxon>Bacillati</taxon>
        <taxon>Cyanobacteriota</taxon>
        <taxon>Cyanophyceae</taxon>
        <taxon>Oculatellales</taxon>
        <taxon>Oculatellaceae</taxon>
        <taxon>Pegethrix</taxon>
    </lineage>
</organism>
<sequence length="54" mass="5188">MGIAVGGVGILTLDPGVGTFPTEPPLVTVAAGVGAGVLIAPDRLNRAKASCSSL</sequence>
<comment type="caution">
    <text evidence="1">The sequence shown here is derived from an EMBL/GenBank/DDBJ whole genome shotgun (WGS) entry which is preliminary data.</text>
</comment>
<accession>A0A951P9H9</accession>
<reference evidence="1" key="1">
    <citation type="submission" date="2021-05" db="EMBL/GenBank/DDBJ databases">
        <authorList>
            <person name="Pietrasiak N."/>
            <person name="Ward R."/>
            <person name="Stajich J.E."/>
            <person name="Kurbessoian T."/>
        </authorList>
    </citation>
    <scope>NUCLEOTIDE SEQUENCE</scope>
    <source>
        <strain evidence="1">GSE-TBD4-15B</strain>
    </source>
</reference>
<evidence type="ECO:0000313" key="1">
    <source>
        <dbReference type="EMBL" id="MBW4465222.1"/>
    </source>
</evidence>